<evidence type="ECO:0000313" key="2">
    <source>
        <dbReference type="EMBL" id="KAJ8884139.1"/>
    </source>
</evidence>
<name>A0ABQ9HIV2_9NEOP</name>
<reference evidence="2 3" key="1">
    <citation type="submission" date="2023-02" db="EMBL/GenBank/DDBJ databases">
        <title>LHISI_Scaffold_Assembly.</title>
        <authorList>
            <person name="Stuart O.P."/>
            <person name="Cleave R."/>
            <person name="Magrath M.J.L."/>
            <person name="Mikheyev A.S."/>
        </authorList>
    </citation>
    <scope>NUCLEOTIDE SEQUENCE [LARGE SCALE GENOMIC DNA]</scope>
    <source>
        <strain evidence="2">Daus_M_001</strain>
        <tissue evidence="2">Leg muscle</tissue>
    </source>
</reference>
<sequence length="86" mass="9988">MQFDRLTMQASVEPTPGPSGFYEPREMEKISRVPDASKCRLQCRKRKPQRSAILTSTPLKKMLQAKHDDKVENEPIKCLKYKKPQI</sequence>
<dbReference type="EMBL" id="JARBHB010000005">
    <property type="protein sequence ID" value="KAJ8884139.1"/>
    <property type="molecule type" value="Genomic_DNA"/>
</dbReference>
<protein>
    <submittedName>
        <fullName evidence="2">Uncharacterized protein</fullName>
    </submittedName>
</protein>
<proteinExistence type="predicted"/>
<organism evidence="2 3">
    <name type="scientific">Dryococelus australis</name>
    <dbReference type="NCBI Taxonomy" id="614101"/>
    <lineage>
        <taxon>Eukaryota</taxon>
        <taxon>Metazoa</taxon>
        <taxon>Ecdysozoa</taxon>
        <taxon>Arthropoda</taxon>
        <taxon>Hexapoda</taxon>
        <taxon>Insecta</taxon>
        <taxon>Pterygota</taxon>
        <taxon>Neoptera</taxon>
        <taxon>Polyneoptera</taxon>
        <taxon>Phasmatodea</taxon>
        <taxon>Verophasmatodea</taxon>
        <taxon>Anareolatae</taxon>
        <taxon>Phasmatidae</taxon>
        <taxon>Eurycanthinae</taxon>
        <taxon>Dryococelus</taxon>
    </lineage>
</organism>
<evidence type="ECO:0000313" key="3">
    <source>
        <dbReference type="Proteomes" id="UP001159363"/>
    </source>
</evidence>
<evidence type="ECO:0000256" key="1">
    <source>
        <dbReference type="SAM" id="MobiDB-lite"/>
    </source>
</evidence>
<accession>A0ABQ9HIV2</accession>
<gene>
    <name evidence="2" type="ORF">PR048_015996</name>
</gene>
<dbReference type="Proteomes" id="UP001159363">
    <property type="component" value="Chromosome 4"/>
</dbReference>
<feature type="region of interest" description="Disordered" evidence="1">
    <location>
        <begin position="1"/>
        <end position="23"/>
    </location>
</feature>
<comment type="caution">
    <text evidence="2">The sequence shown here is derived from an EMBL/GenBank/DDBJ whole genome shotgun (WGS) entry which is preliminary data.</text>
</comment>
<keyword evidence="3" id="KW-1185">Reference proteome</keyword>